<protein>
    <submittedName>
        <fullName evidence="1">Uncharacterized protein</fullName>
    </submittedName>
</protein>
<evidence type="ECO:0000313" key="2">
    <source>
        <dbReference type="Proteomes" id="UP001497535"/>
    </source>
</evidence>
<organism evidence="1 2">
    <name type="scientific">Meloidogyne enterolobii</name>
    <name type="common">Root-knot nematode worm</name>
    <name type="synonym">Meloidogyne mayaguensis</name>
    <dbReference type="NCBI Taxonomy" id="390850"/>
    <lineage>
        <taxon>Eukaryota</taxon>
        <taxon>Metazoa</taxon>
        <taxon>Ecdysozoa</taxon>
        <taxon>Nematoda</taxon>
        <taxon>Chromadorea</taxon>
        <taxon>Rhabditida</taxon>
        <taxon>Tylenchina</taxon>
        <taxon>Tylenchomorpha</taxon>
        <taxon>Tylenchoidea</taxon>
        <taxon>Meloidogynidae</taxon>
        <taxon>Meloidogyninae</taxon>
        <taxon>Meloidogyne</taxon>
    </lineage>
</organism>
<proteinExistence type="predicted"/>
<name>A0ACB0Y6J2_MELEN</name>
<sequence length="93" mass="10881">MPGLLSATQEWFRVYKIPTGKPENKFAFNGEFKDKEFAHKVIEETNEFWKSLIASNETGGLNTLVYFLNYLIIKSELIRSISNRLHCQFKICF</sequence>
<keyword evidence="2" id="KW-1185">Reference proteome</keyword>
<dbReference type="Proteomes" id="UP001497535">
    <property type="component" value="Unassembled WGS sequence"/>
</dbReference>
<accession>A0ACB0Y6J2</accession>
<evidence type="ECO:0000313" key="1">
    <source>
        <dbReference type="EMBL" id="CAK5034291.1"/>
    </source>
</evidence>
<reference evidence="1" key="1">
    <citation type="submission" date="2023-11" db="EMBL/GenBank/DDBJ databases">
        <authorList>
            <person name="Poullet M."/>
        </authorList>
    </citation>
    <scope>NUCLEOTIDE SEQUENCE</scope>
    <source>
        <strain evidence="1">E1834</strain>
    </source>
</reference>
<comment type="caution">
    <text evidence="1">The sequence shown here is derived from an EMBL/GenBank/DDBJ whole genome shotgun (WGS) entry which is preliminary data.</text>
</comment>
<gene>
    <name evidence="1" type="ORF">MENTE1834_LOCUS8396</name>
</gene>
<dbReference type="EMBL" id="CAVMJV010000007">
    <property type="protein sequence ID" value="CAK5034291.1"/>
    <property type="molecule type" value="Genomic_DNA"/>
</dbReference>